<dbReference type="GO" id="GO:0032259">
    <property type="term" value="P:methylation"/>
    <property type="evidence" value="ECO:0007669"/>
    <property type="project" value="UniProtKB-KW"/>
</dbReference>
<keyword evidence="3" id="KW-1185">Reference proteome</keyword>
<gene>
    <name evidence="2" type="ORF">CLG96_04925</name>
</gene>
<dbReference type="Gene3D" id="3.40.50.150">
    <property type="entry name" value="Vaccinia Virus protein VP39"/>
    <property type="match status" value="1"/>
</dbReference>
<sequence>MSLRERAHADELMDDPALAPEIYARVLNDLAEVNRLILSARPTIGFLAQLLRDRKSFRLLDVGFGQGDMLRAIARWAAQRGKAAELVGIDLNLNSAPVARAATPPGLAIDYRTGDYATLAGKGFDVIISSLVAHHMTHDQLVTFLRFMEAEARLGWMINDLHRLRLAYIGFPILATAMRWHPIVRHDGQLSVARSFRREDWQPLLAETGLSDKARVVRRFPFRLCVERMR</sequence>
<dbReference type="CDD" id="cd02440">
    <property type="entry name" value="AdoMet_MTases"/>
    <property type="match status" value="1"/>
</dbReference>
<keyword evidence="2" id="KW-0808">Transferase</keyword>
<comment type="caution">
    <text evidence="2">The sequence shown here is derived from an EMBL/GenBank/DDBJ whole genome shotgun (WGS) entry which is preliminary data.</text>
</comment>
<dbReference type="GO" id="GO:0008168">
    <property type="term" value="F:methyltransferase activity"/>
    <property type="evidence" value="ECO:0007669"/>
    <property type="project" value="UniProtKB-KW"/>
</dbReference>
<evidence type="ECO:0000259" key="1">
    <source>
        <dbReference type="Pfam" id="PF13649"/>
    </source>
</evidence>
<accession>A0A2T5G3A3</accession>
<dbReference type="Proteomes" id="UP000244162">
    <property type="component" value="Unassembled WGS sequence"/>
</dbReference>
<dbReference type="InterPro" id="IPR041698">
    <property type="entry name" value="Methyltransf_25"/>
</dbReference>
<dbReference type="OrthoDB" id="9800454at2"/>
<evidence type="ECO:0000313" key="3">
    <source>
        <dbReference type="Proteomes" id="UP000244162"/>
    </source>
</evidence>
<dbReference type="SUPFAM" id="SSF53335">
    <property type="entry name" value="S-adenosyl-L-methionine-dependent methyltransferases"/>
    <property type="match status" value="1"/>
</dbReference>
<evidence type="ECO:0000313" key="2">
    <source>
        <dbReference type="EMBL" id="PTQ13615.1"/>
    </source>
</evidence>
<organism evidence="2 3">
    <name type="scientific">Sphingomonas oleivorans</name>
    <dbReference type="NCBI Taxonomy" id="1735121"/>
    <lineage>
        <taxon>Bacteria</taxon>
        <taxon>Pseudomonadati</taxon>
        <taxon>Pseudomonadota</taxon>
        <taxon>Alphaproteobacteria</taxon>
        <taxon>Sphingomonadales</taxon>
        <taxon>Sphingomonadaceae</taxon>
        <taxon>Sphingomonas</taxon>
    </lineage>
</organism>
<dbReference type="AlphaFoldDB" id="A0A2T5G3A3"/>
<protein>
    <submittedName>
        <fullName evidence="2">Methyltransferase type 12</fullName>
    </submittedName>
</protein>
<dbReference type="EMBL" id="NWBU01000004">
    <property type="protein sequence ID" value="PTQ13615.1"/>
    <property type="molecule type" value="Genomic_DNA"/>
</dbReference>
<proteinExistence type="predicted"/>
<dbReference type="InterPro" id="IPR029063">
    <property type="entry name" value="SAM-dependent_MTases_sf"/>
</dbReference>
<reference evidence="2 3" key="1">
    <citation type="submission" date="2017-09" db="EMBL/GenBank/DDBJ databases">
        <title>Sphingomonas panjinensis sp.nov., isolated from oil-contaminated soil.</title>
        <authorList>
            <person name="Wang L."/>
            <person name="Chen L."/>
        </authorList>
    </citation>
    <scope>NUCLEOTIDE SEQUENCE [LARGE SCALE GENOMIC DNA]</scope>
    <source>
        <strain evidence="2 3">FW-11</strain>
    </source>
</reference>
<dbReference type="Pfam" id="PF13649">
    <property type="entry name" value="Methyltransf_25"/>
    <property type="match status" value="1"/>
</dbReference>
<name>A0A2T5G3A3_9SPHN</name>
<keyword evidence="2" id="KW-0489">Methyltransferase</keyword>
<feature type="domain" description="Methyltransferase" evidence="1">
    <location>
        <begin position="60"/>
        <end position="146"/>
    </location>
</feature>